<evidence type="ECO:0000256" key="10">
    <source>
        <dbReference type="ARBA" id="ARBA00022842"/>
    </source>
</evidence>
<dbReference type="Gene3D" id="2.60.40.420">
    <property type="entry name" value="Cupredoxins - blue copper proteins"/>
    <property type="match status" value="1"/>
</dbReference>
<dbReference type="PANTHER" id="PTHR22888">
    <property type="entry name" value="CYTOCHROME C OXIDASE, SUBUNIT II"/>
    <property type="match status" value="1"/>
</dbReference>
<reference evidence="22" key="1">
    <citation type="journal article" date="2022" name="Zookeys">
        <title>Xenos yangi sp. nov.: A new twisted-wing parasite species (Strepsiptera, Xenidae) from Gaoligong Mountains, Southwest China.</title>
        <authorList>
            <person name="Dong Z."/>
            <person name="Liu X."/>
            <person name="Mao C."/>
            <person name="He J."/>
            <person name="Li X."/>
        </authorList>
    </citation>
    <scope>NUCLEOTIDE SEQUENCE</scope>
</reference>
<dbReference type="PANTHER" id="PTHR22888:SF9">
    <property type="entry name" value="CYTOCHROME C OXIDASE SUBUNIT 2"/>
    <property type="match status" value="1"/>
</dbReference>
<dbReference type="SUPFAM" id="SSF49503">
    <property type="entry name" value="Cupredoxins"/>
    <property type="match status" value="1"/>
</dbReference>
<dbReference type="PROSITE" id="PS00078">
    <property type="entry name" value="COX2"/>
    <property type="match status" value="1"/>
</dbReference>
<evidence type="ECO:0000256" key="18">
    <source>
        <dbReference type="RuleBase" id="RU000457"/>
    </source>
</evidence>
<evidence type="ECO:0000256" key="16">
    <source>
        <dbReference type="ARBA" id="ARBA00023136"/>
    </source>
</evidence>
<dbReference type="AlphaFoldDB" id="A0A977LJV9"/>
<dbReference type="GO" id="GO:0042773">
    <property type="term" value="P:ATP synthesis coupled electron transport"/>
    <property type="evidence" value="ECO:0007669"/>
    <property type="project" value="TreeGrafter"/>
</dbReference>
<dbReference type="PROSITE" id="PS50999">
    <property type="entry name" value="COX2_TM"/>
    <property type="match status" value="1"/>
</dbReference>
<keyword evidence="9 18" id="KW-0999">Mitochondrion inner membrane</keyword>
<evidence type="ECO:0000256" key="9">
    <source>
        <dbReference type="ARBA" id="ARBA00022792"/>
    </source>
</evidence>
<keyword evidence="16 18" id="KW-0472">Membrane</keyword>
<dbReference type="Pfam" id="PF02790">
    <property type="entry name" value="COX2_TM"/>
    <property type="match status" value="1"/>
</dbReference>
<dbReference type="InterPro" id="IPR045187">
    <property type="entry name" value="CcO_II"/>
</dbReference>
<dbReference type="InterPro" id="IPR008972">
    <property type="entry name" value="Cupredoxin"/>
</dbReference>
<keyword evidence="15 18" id="KW-0496">Mitochondrion</keyword>
<protein>
    <recommendedName>
        <fullName evidence="4 18">Cytochrome c oxidase subunit 2</fullName>
    </recommendedName>
</protein>
<evidence type="ECO:0000256" key="15">
    <source>
        <dbReference type="ARBA" id="ARBA00023128"/>
    </source>
</evidence>
<evidence type="ECO:0000256" key="19">
    <source>
        <dbReference type="SAM" id="Phobius"/>
    </source>
</evidence>
<keyword evidence="14 18" id="KW-0186">Copper</keyword>
<dbReference type="SUPFAM" id="SSF81464">
    <property type="entry name" value="Cytochrome c oxidase subunit II-like, transmembrane region"/>
    <property type="match status" value="1"/>
</dbReference>
<evidence type="ECO:0000256" key="3">
    <source>
        <dbReference type="ARBA" id="ARBA00011164"/>
    </source>
</evidence>
<evidence type="ECO:0000256" key="4">
    <source>
        <dbReference type="ARBA" id="ARBA00015946"/>
    </source>
</evidence>
<dbReference type="InterPro" id="IPR011759">
    <property type="entry name" value="Cyt_c_oxidase_su2_TM_dom"/>
</dbReference>
<evidence type="ECO:0000259" key="21">
    <source>
        <dbReference type="PROSITE" id="PS50999"/>
    </source>
</evidence>
<dbReference type="InterPro" id="IPR036257">
    <property type="entry name" value="Cyt_c_oxidase_su2_TM_sf"/>
</dbReference>
<gene>
    <name evidence="22" type="primary">cox2</name>
</gene>
<feature type="transmembrane region" description="Helical" evidence="19">
    <location>
        <begin position="56"/>
        <end position="80"/>
    </location>
</feature>
<dbReference type="FunFam" id="2.60.40.420:FF:000001">
    <property type="entry name" value="Cytochrome c oxidase subunit 2"/>
    <property type="match status" value="1"/>
</dbReference>
<keyword evidence="11" id="KW-1278">Translocase</keyword>
<comment type="cofactor">
    <cofactor evidence="18">
        <name>Cu cation</name>
        <dbReference type="ChEBI" id="CHEBI:23378"/>
    </cofactor>
    <text evidence="18">Binds a copper A center.</text>
</comment>
<evidence type="ECO:0000256" key="14">
    <source>
        <dbReference type="ARBA" id="ARBA00023008"/>
    </source>
</evidence>
<comment type="subunit">
    <text evidence="3">Component of the cytochrome c oxidase (complex IV, CIV), a multisubunit enzyme composed of a catalytic core of 3 subunits and several supernumerary subunits. The complex exists as a monomer or a dimer and forms supercomplexes (SCs) in the inner mitochondrial membrane with ubiquinol-cytochrome c oxidoreductase (cytochrome b-c1 complex, complex III, CIII).</text>
</comment>
<geneLocation type="mitochondrion" evidence="22"/>
<dbReference type="PROSITE" id="PS50857">
    <property type="entry name" value="COX2_CUA"/>
    <property type="match status" value="1"/>
</dbReference>
<dbReference type="InterPro" id="IPR002429">
    <property type="entry name" value="CcO_II-like_C"/>
</dbReference>
<dbReference type="GO" id="GO:0004129">
    <property type="term" value="F:cytochrome-c oxidase activity"/>
    <property type="evidence" value="ECO:0007669"/>
    <property type="project" value="UniProtKB-EC"/>
</dbReference>
<feature type="transmembrane region" description="Helical" evidence="19">
    <location>
        <begin position="23"/>
        <end position="44"/>
    </location>
</feature>
<keyword evidence="8 18" id="KW-0479">Metal-binding</keyword>
<evidence type="ECO:0000256" key="7">
    <source>
        <dbReference type="ARBA" id="ARBA00022692"/>
    </source>
</evidence>
<organism evidence="22">
    <name type="scientific">Xenos yangi</name>
    <dbReference type="NCBI Taxonomy" id="2980483"/>
    <lineage>
        <taxon>Eukaryota</taxon>
        <taxon>Metazoa</taxon>
        <taxon>Ecdysozoa</taxon>
        <taxon>Arthropoda</taxon>
        <taxon>Hexapoda</taxon>
        <taxon>Insecta</taxon>
        <taxon>Pterygota</taxon>
        <taxon>Neoptera</taxon>
        <taxon>Endopterygota</taxon>
        <taxon>Strepsiptera</taxon>
        <taxon>Stylopidia</taxon>
        <taxon>Xenidae</taxon>
        <taxon>Xenos</taxon>
    </lineage>
</organism>
<comment type="subcellular location">
    <subcellularLocation>
        <location evidence="1 18">Mitochondrion inner membrane</location>
        <topology evidence="1 18">Multi-pass membrane protein</topology>
    </subcellularLocation>
</comment>
<keyword evidence="12 18" id="KW-0249">Electron transport</keyword>
<sequence>MYWNIMDSASPMMKELSLLNDHMITMMIFLLTWIFLLKMMIIFTKSPMSIKYMKNIEFYWSIIPLSLISLIAVPSIYLTYSMESNQNSSLTIKILGHQWYWSYEYKNFKDKEILSYLINAKKAPQLKFLEVDNNLILPYNMNIRLLTSSSDVIHSWTIQSLGIKMDAIPGHLNQMNLIINRPGNYYGQCSEICGINHSYMPICLESIKINMFLNFIS</sequence>
<dbReference type="GO" id="GO:0005507">
    <property type="term" value="F:copper ion binding"/>
    <property type="evidence" value="ECO:0007669"/>
    <property type="project" value="InterPro"/>
</dbReference>
<keyword evidence="13 19" id="KW-1133">Transmembrane helix</keyword>
<comment type="similarity">
    <text evidence="2 18">Belongs to the cytochrome c oxidase subunit 2 family.</text>
</comment>
<keyword evidence="10" id="KW-0460">Magnesium</keyword>
<evidence type="ECO:0000256" key="8">
    <source>
        <dbReference type="ARBA" id="ARBA00022723"/>
    </source>
</evidence>
<evidence type="ECO:0000256" key="2">
    <source>
        <dbReference type="ARBA" id="ARBA00007866"/>
    </source>
</evidence>
<keyword evidence="5 18" id="KW-0813">Transport</keyword>
<evidence type="ECO:0000256" key="17">
    <source>
        <dbReference type="ARBA" id="ARBA00049512"/>
    </source>
</evidence>
<evidence type="ECO:0000256" key="13">
    <source>
        <dbReference type="ARBA" id="ARBA00022989"/>
    </source>
</evidence>
<comment type="function">
    <text evidence="18">Component of the cytochrome c oxidase, the last enzyme in the mitochondrial electron transport chain which drives oxidative phosphorylation. The respiratory chain contains 3 multisubunit complexes succinate dehydrogenase (complex II, CII), ubiquinol-cytochrome c oxidoreductase (cytochrome b-c1 complex, complex III, CIII) and cytochrome c oxidase (complex IV, CIV), that cooperate to transfer electrons derived from NADH and succinate to molecular oxygen, creating an electrochemical gradient over the inner membrane that drives transmembrane transport and the ATP synthase. Cytochrome c oxidase is the component of the respiratory chain that catalyzes the reduction of oxygen to water. Electrons originating from reduced cytochrome c in the intermembrane space (IMS) are transferred via the dinuclear copper A center (CU(A)) of subunit 2 and heme A of subunit 1 to the active site in subunit 1, a binuclear center (BNC) formed by heme A3 and copper B (CU(B)). The BNC reduces molecular oxygen to 2 water molecules using 4 electrons from cytochrome c in the IMS and 4 protons from the mitochondrial matrix.</text>
</comment>
<keyword evidence="6 18" id="KW-0679">Respiratory chain</keyword>
<evidence type="ECO:0000259" key="20">
    <source>
        <dbReference type="PROSITE" id="PS50857"/>
    </source>
</evidence>
<feature type="domain" description="Cytochrome oxidase subunit II copper A binding" evidence="20">
    <location>
        <begin position="87"/>
        <end position="217"/>
    </location>
</feature>
<evidence type="ECO:0000256" key="1">
    <source>
        <dbReference type="ARBA" id="ARBA00004448"/>
    </source>
</evidence>
<dbReference type="PRINTS" id="PR01166">
    <property type="entry name" value="CYCOXIDASEII"/>
</dbReference>
<evidence type="ECO:0000256" key="6">
    <source>
        <dbReference type="ARBA" id="ARBA00022660"/>
    </source>
</evidence>
<proteinExistence type="inferred from homology"/>
<dbReference type="InterPro" id="IPR001505">
    <property type="entry name" value="Copper_CuA"/>
</dbReference>
<name>A0A977LJV9_9NEOP</name>
<evidence type="ECO:0000256" key="5">
    <source>
        <dbReference type="ARBA" id="ARBA00022448"/>
    </source>
</evidence>
<accession>A0A977LJV9</accession>
<comment type="catalytic activity">
    <reaction evidence="17">
        <text>4 Fe(II)-[cytochrome c] + O2 + 8 H(+)(in) = 4 Fe(III)-[cytochrome c] + 2 H2O + 4 H(+)(out)</text>
        <dbReference type="Rhea" id="RHEA:11436"/>
        <dbReference type="Rhea" id="RHEA-COMP:10350"/>
        <dbReference type="Rhea" id="RHEA-COMP:14399"/>
        <dbReference type="ChEBI" id="CHEBI:15377"/>
        <dbReference type="ChEBI" id="CHEBI:15378"/>
        <dbReference type="ChEBI" id="CHEBI:15379"/>
        <dbReference type="ChEBI" id="CHEBI:29033"/>
        <dbReference type="ChEBI" id="CHEBI:29034"/>
        <dbReference type="EC" id="7.1.1.9"/>
    </reaction>
    <physiologicalReaction direction="left-to-right" evidence="17">
        <dbReference type="Rhea" id="RHEA:11437"/>
    </physiologicalReaction>
</comment>
<dbReference type="Pfam" id="PF00116">
    <property type="entry name" value="COX2"/>
    <property type="match status" value="1"/>
</dbReference>
<dbReference type="GO" id="GO:0005743">
    <property type="term" value="C:mitochondrial inner membrane"/>
    <property type="evidence" value="ECO:0007669"/>
    <property type="project" value="UniProtKB-SubCell"/>
</dbReference>
<evidence type="ECO:0000256" key="12">
    <source>
        <dbReference type="ARBA" id="ARBA00022982"/>
    </source>
</evidence>
<keyword evidence="7 18" id="KW-0812">Transmembrane</keyword>
<feature type="domain" description="Cytochrome oxidase subunit II transmembrane region profile" evidence="21">
    <location>
        <begin position="1"/>
        <end position="86"/>
    </location>
</feature>
<evidence type="ECO:0000256" key="11">
    <source>
        <dbReference type="ARBA" id="ARBA00022967"/>
    </source>
</evidence>
<dbReference type="EMBL" id="OK329872">
    <property type="protein sequence ID" value="UXG18690.1"/>
    <property type="molecule type" value="Genomic_DNA"/>
</dbReference>
<evidence type="ECO:0000313" key="22">
    <source>
        <dbReference type="EMBL" id="UXG18690.1"/>
    </source>
</evidence>
<dbReference type="Gene3D" id="1.10.287.90">
    <property type="match status" value="1"/>
</dbReference>